<name>A0A212RBW7_9CHLR</name>
<dbReference type="EMBL" id="FYEK01000044">
    <property type="protein sequence ID" value="SNB69703.1"/>
    <property type="molecule type" value="Genomic_DNA"/>
</dbReference>
<dbReference type="InParanoid" id="A0A212RBW7"/>
<evidence type="ECO:0000256" key="1">
    <source>
        <dbReference type="SAM" id="Coils"/>
    </source>
</evidence>
<organism evidence="2 3">
    <name type="scientific">Thermoflexus hugenholtzii JAD2</name>
    <dbReference type="NCBI Taxonomy" id="877466"/>
    <lineage>
        <taxon>Bacteria</taxon>
        <taxon>Bacillati</taxon>
        <taxon>Chloroflexota</taxon>
        <taxon>Thermoflexia</taxon>
        <taxon>Thermoflexales</taxon>
        <taxon>Thermoflexaceae</taxon>
        <taxon>Thermoflexus</taxon>
    </lineage>
</organism>
<sequence>MTLDHGLEDLEAFLRRLESDPESVDVRALVDLIRTFYQWMVTSSARLRMLEERMAELEEARYRMEERLAQLEAEFEEMRRRHEERLASLQALILQQLGWALARGGESLFSLN</sequence>
<dbReference type="Proteomes" id="UP000197025">
    <property type="component" value="Unassembled WGS sequence"/>
</dbReference>
<evidence type="ECO:0000313" key="3">
    <source>
        <dbReference type="Proteomes" id="UP000197025"/>
    </source>
</evidence>
<keyword evidence="1" id="KW-0175">Coiled coil</keyword>
<evidence type="ECO:0000313" key="2">
    <source>
        <dbReference type="EMBL" id="SNB69703.1"/>
    </source>
</evidence>
<reference evidence="3" key="1">
    <citation type="submission" date="2017-06" db="EMBL/GenBank/DDBJ databases">
        <authorList>
            <person name="Varghese N."/>
            <person name="Submissions S."/>
        </authorList>
    </citation>
    <scope>NUCLEOTIDE SEQUENCE [LARGE SCALE GENOMIC DNA]</scope>
    <source>
        <strain evidence="3">JAD2</strain>
    </source>
</reference>
<keyword evidence="3" id="KW-1185">Reference proteome</keyword>
<protein>
    <submittedName>
        <fullName evidence="2">Uncharacterized protein</fullName>
    </submittedName>
</protein>
<accession>A0A212RBW7</accession>
<feature type="coiled-coil region" evidence="1">
    <location>
        <begin position="40"/>
        <end position="92"/>
    </location>
</feature>
<proteinExistence type="predicted"/>
<dbReference type="AlphaFoldDB" id="A0A212RBW7"/>
<dbReference type="SUPFAM" id="SSF46579">
    <property type="entry name" value="Prefoldin"/>
    <property type="match status" value="1"/>
</dbReference>
<gene>
    <name evidence="2" type="ORF">SAMN02746019_00010750</name>
</gene>
<dbReference type="RefSeq" id="WP_088571753.1">
    <property type="nucleotide sequence ID" value="NZ_FYEK01000044.1"/>
</dbReference>